<feature type="signal peptide" evidence="1">
    <location>
        <begin position="1"/>
        <end position="21"/>
    </location>
</feature>
<dbReference type="OrthoDB" id="1003359at2"/>
<dbReference type="EMBL" id="CP000383">
    <property type="protein sequence ID" value="ABG60867.1"/>
    <property type="molecule type" value="Genomic_DNA"/>
</dbReference>
<accession>A0A6N4SW91</accession>
<reference evidence="2 3" key="1">
    <citation type="journal article" date="2007" name="Appl. Environ. Microbiol.">
        <title>Genome sequence of the cellulolytic gliding bacterium Cytophaga hutchinsonii.</title>
        <authorList>
            <person name="Xie G."/>
            <person name="Bruce D.C."/>
            <person name="Challacombe J.F."/>
            <person name="Chertkov O."/>
            <person name="Detter J.C."/>
            <person name="Gilna P."/>
            <person name="Han C.S."/>
            <person name="Lucas S."/>
            <person name="Misra M."/>
            <person name="Myers G.L."/>
            <person name="Richardson P."/>
            <person name="Tapia R."/>
            <person name="Thayer N."/>
            <person name="Thompson L.S."/>
            <person name="Brettin T.S."/>
            <person name="Henrissat B."/>
            <person name="Wilson D.B."/>
            <person name="McBride M.J."/>
        </authorList>
    </citation>
    <scope>NUCLEOTIDE SEQUENCE [LARGE SCALE GENOMIC DNA]</scope>
    <source>
        <strain evidence="3">ATCC 33406 / DSM 1761 / CIP 103989 / NBRC 15051 / NCIMB 9469 / D465</strain>
    </source>
</reference>
<gene>
    <name evidence="2" type="ordered locus">CHU_3634</name>
</gene>
<protein>
    <submittedName>
        <fullName evidence="2">Uncharacterized protein</fullName>
    </submittedName>
</protein>
<dbReference type="AlphaFoldDB" id="A0A6N4SW91"/>
<sequence>MKKRLLSILLLILVFSYSAYAQRVEDIFSNSDYTVTWFGIDYSHSKVIGYVSTFGGNTPITATDLRDKYYPSWNHLILDEPDKYDVASMIRRKSVAVDLNPIKQANAATPVDSVEAAVTPYYMLADIQSFVSLYDTKDRAGIGLVFIAESMNRLKKEAIYHVVFFNIETKEVLLQERMRGAPFGAGIRNYWAGSYGNVMSQIRDEQYKKWKSKYAVKATSQKPTW</sequence>
<dbReference type="KEGG" id="chu:CHU_3634"/>
<proteinExistence type="predicted"/>
<keyword evidence="1" id="KW-0732">Signal</keyword>
<dbReference type="Proteomes" id="UP000001822">
    <property type="component" value="Chromosome"/>
</dbReference>
<name>A0A6N4SW91_CYTH3</name>
<dbReference type="RefSeq" id="WP_011586972.1">
    <property type="nucleotide sequence ID" value="NC_008255.1"/>
</dbReference>
<feature type="chain" id="PRO_5027084641" evidence="1">
    <location>
        <begin position="22"/>
        <end position="225"/>
    </location>
</feature>
<evidence type="ECO:0000313" key="3">
    <source>
        <dbReference type="Proteomes" id="UP000001822"/>
    </source>
</evidence>
<keyword evidence="3" id="KW-1185">Reference proteome</keyword>
<evidence type="ECO:0000256" key="1">
    <source>
        <dbReference type="SAM" id="SignalP"/>
    </source>
</evidence>
<evidence type="ECO:0000313" key="2">
    <source>
        <dbReference type="EMBL" id="ABG60867.1"/>
    </source>
</evidence>
<organism evidence="2 3">
    <name type="scientific">Cytophaga hutchinsonii (strain ATCC 33406 / DSM 1761 / CIP 103989 / NBRC 15051 / NCIMB 9469 / D465)</name>
    <dbReference type="NCBI Taxonomy" id="269798"/>
    <lineage>
        <taxon>Bacteria</taxon>
        <taxon>Pseudomonadati</taxon>
        <taxon>Bacteroidota</taxon>
        <taxon>Cytophagia</taxon>
        <taxon>Cytophagales</taxon>
        <taxon>Cytophagaceae</taxon>
        <taxon>Cytophaga</taxon>
    </lineage>
</organism>